<proteinExistence type="predicted"/>
<reference evidence="2 3" key="1">
    <citation type="journal article" date="2010" name="Appl. Environ. Microbiol.">
        <title>The genome sequence of the crenarchaeon Acidilobus saccharovorans supports a new order, Acidilobales, and suggests an important ecological role in terrestrial acidic hot springs.</title>
        <authorList>
            <person name="Mardanov A.V."/>
            <person name="Svetlitchnyi V.A."/>
            <person name="Beletsky A.V."/>
            <person name="Prokofeva M.I."/>
            <person name="Bonch-Osmolovskaya E.A."/>
            <person name="Ravin N.V."/>
            <person name="Skryabin K.G."/>
        </authorList>
    </citation>
    <scope>NUCLEOTIDE SEQUENCE [LARGE SCALE GENOMIC DNA]</scope>
    <source>
        <strain evidence="3">DSM 16705 / JCM 18335 / VKM B-2471 / 345-15</strain>
    </source>
</reference>
<name>D9Q2Q8_ACIS3</name>
<dbReference type="Gene3D" id="1.10.10.10">
    <property type="entry name" value="Winged helix-like DNA-binding domain superfamily/Winged helix DNA-binding domain"/>
    <property type="match status" value="1"/>
</dbReference>
<protein>
    <submittedName>
        <fullName evidence="2">Transcription regulator, PadR-like family</fullName>
    </submittedName>
</protein>
<dbReference type="InParanoid" id="D9Q2Q8"/>
<dbReference type="PANTHER" id="PTHR43252">
    <property type="entry name" value="TRANSCRIPTIONAL REGULATOR YQJI"/>
    <property type="match status" value="1"/>
</dbReference>
<dbReference type="Proteomes" id="UP000000346">
    <property type="component" value="Chromosome"/>
</dbReference>
<dbReference type="SUPFAM" id="SSF46785">
    <property type="entry name" value="Winged helix' DNA-binding domain"/>
    <property type="match status" value="1"/>
</dbReference>
<dbReference type="InterPro" id="IPR036388">
    <property type="entry name" value="WH-like_DNA-bd_sf"/>
</dbReference>
<evidence type="ECO:0000313" key="3">
    <source>
        <dbReference type="Proteomes" id="UP000000346"/>
    </source>
</evidence>
<sequence>MVSMEREKTNDGFNKAINRLLVNITVRTLWIYVLATLKESPTYPYQLKKIIREKFSFNPPTVTLYTVVYKLERDGLIEKTPDGMYKITGDGLKALSEASKLLMEIAQKISSVESPAIVERTTESSEEIRRPQ</sequence>
<feature type="domain" description="Transcription regulator PadR N-terminal" evidence="1">
    <location>
        <begin position="33"/>
        <end position="96"/>
    </location>
</feature>
<dbReference type="STRING" id="666510.ASAC_1191"/>
<dbReference type="InterPro" id="IPR036390">
    <property type="entry name" value="WH_DNA-bd_sf"/>
</dbReference>
<organism evidence="2 3">
    <name type="scientific">Acidilobus saccharovorans (strain DSM 16705 / JCM 18335 / VKM B-2471 / 345-15)</name>
    <dbReference type="NCBI Taxonomy" id="666510"/>
    <lineage>
        <taxon>Archaea</taxon>
        <taxon>Thermoproteota</taxon>
        <taxon>Thermoprotei</taxon>
        <taxon>Acidilobales</taxon>
        <taxon>Acidilobaceae</taxon>
        <taxon>Acidilobus</taxon>
    </lineage>
</organism>
<keyword evidence="3" id="KW-1185">Reference proteome</keyword>
<dbReference type="AlphaFoldDB" id="D9Q2Q8"/>
<dbReference type="Pfam" id="PF03551">
    <property type="entry name" value="PadR"/>
    <property type="match status" value="1"/>
</dbReference>
<dbReference type="HOGENOM" id="CLU_063440_9_0_2"/>
<accession>D9Q2Q8</accession>
<dbReference type="KEGG" id="asc:ASAC_1191"/>
<evidence type="ECO:0000259" key="1">
    <source>
        <dbReference type="Pfam" id="PF03551"/>
    </source>
</evidence>
<evidence type="ECO:0000313" key="2">
    <source>
        <dbReference type="EMBL" id="ADL19596.1"/>
    </source>
</evidence>
<dbReference type="EMBL" id="CP001742">
    <property type="protein sequence ID" value="ADL19596.1"/>
    <property type="molecule type" value="Genomic_DNA"/>
</dbReference>
<gene>
    <name evidence="2" type="ordered locus">ASAC_1191</name>
</gene>
<dbReference type="PANTHER" id="PTHR43252:SF2">
    <property type="entry name" value="TRANSCRIPTION REGULATOR, PADR-LIKE FAMILY"/>
    <property type="match status" value="1"/>
</dbReference>
<dbReference type="InterPro" id="IPR005149">
    <property type="entry name" value="Tscrpt_reg_PadR_N"/>
</dbReference>
<dbReference type="eggNOG" id="arCOG00001">
    <property type="taxonomic scope" value="Archaea"/>
</dbReference>